<dbReference type="EMBL" id="MU151163">
    <property type="protein sequence ID" value="KAF9448369.1"/>
    <property type="molecule type" value="Genomic_DNA"/>
</dbReference>
<dbReference type="Pfam" id="PF20152">
    <property type="entry name" value="DUF6534"/>
    <property type="match status" value="1"/>
</dbReference>
<evidence type="ECO:0000313" key="5">
    <source>
        <dbReference type="Proteomes" id="UP000807342"/>
    </source>
</evidence>
<feature type="transmembrane region" description="Helical" evidence="2">
    <location>
        <begin position="161"/>
        <end position="189"/>
    </location>
</feature>
<keyword evidence="2" id="KW-0472">Membrane</keyword>
<evidence type="ECO:0000256" key="1">
    <source>
        <dbReference type="SAM" id="MobiDB-lite"/>
    </source>
</evidence>
<feature type="transmembrane region" description="Helical" evidence="2">
    <location>
        <begin position="125"/>
        <end position="149"/>
    </location>
</feature>
<dbReference type="InterPro" id="IPR045339">
    <property type="entry name" value="DUF6534"/>
</dbReference>
<keyword evidence="2" id="KW-0812">Transmembrane</keyword>
<sequence length="340" mass="37523">MATSLFTGPVLFGYCLDIFLYGVLTVQTYLYYLAFPKDRWQVKLIVYFLYIVGTLQTAFALRDFYALFCTSAGSNELELVLLTESNALQEFGFIWFTVPVCSTLAAAVSQLFYAYRIYRLSSGKVVTAIICVLAVLQFTCGIISSATAYGRHNLENTFGALGIFLNAIVWGTVGGFCDVLIAIYMFYFLSKQLSRLPRRTQVPLTKIKRLLLETGVLTAVMAINYTILSVFVNNNWYMIPGLSLSKLYSNSMLVLLNNRFTITGGRNTPPSDFDIVSYHHSDGSRANGGPVMSGVIFAHTHQTETLTNGGIHTVELAPQVEQGSGGANAVNEREKSAQEA</sequence>
<reference evidence="4" key="1">
    <citation type="submission" date="2020-11" db="EMBL/GenBank/DDBJ databases">
        <authorList>
            <consortium name="DOE Joint Genome Institute"/>
            <person name="Ahrendt S."/>
            <person name="Riley R."/>
            <person name="Andreopoulos W."/>
            <person name="Labutti K."/>
            <person name="Pangilinan J."/>
            <person name="Ruiz-Duenas F.J."/>
            <person name="Barrasa J.M."/>
            <person name="Sanchez-Garcia M."/>
            <person name="Camarero S."/>
            <person name="Miyauchi S."/>
            <person name="Serrano A."/>
            <person name="Linde D."/>
            <person name="Babiker R."/>
            <person name="Drula E."/>
            <person name="Ayuso-Fernandez I."/>
            <person name="Pacheco R."/>
            <person name="Padilla G."/>
            <person name="Ferreira P."/>
            <person name="Barriuso J."/>
            <person name="Kellner H."/>
            <person name="Castanera R."/>
            <person name="Alfaro M."/>
            <person name="Ramirez L."/>
            <person name="Pisabarro A.G."/>
            <person name="Kuo A."/>
            <person name="Tritt A."/>
            <person name="Lipzen A."/>
            <person name="He G."/>
            <person name="Yan M."/>
            <person name="Ng V."/>
            <person name="Cullen D."/>
            <person name="Martin F."/>
            <person name="Rosso M.-N."/>
            <person name="Henrissat B."/>
            <person name="Hibbett D."/>
            <person name="Martinez A.T."/>
            <person name="Grigoriev I.V."/>
        </authorList>
    </citation>
    <scope>NUCLEOTIDE SEQUENCE</scope>
    <source>
        <strain evidence="4">MF-IS2</strain>
    </source>
</reference>
<organism evidence="4 5">
    <name type="scientific">Macrolepiota fuliginosa MF-IS2</name>
    <dbReference type="NCBI Taxonomy" id="1400762"/>
    <lineage>
        <taxon>Eukaryota</taxon>
        <taxon>Fungi</taxon>
        <taxon>Dikarya</taxon>
        <taxon>Basidiomycota</taxon>
        <taxon>Agaricomycotina</taxon>
        <taxon>Agaricomycetes</taxon>
        <taxon>Agaricomycetidae</taxon>
        <taxon>Agaricales</taxon>
        <taxon>Agaricineae</taxon>
        <taxon>Agaricaceae</taxon>
        <taxon>Macrolepiota</taxon>
    </lineage>
</organism>
<evidence type="ECO:0000256" key="2">
    <source>
        <dbReference type="SAM" id="Phobius"/>
    </source>
</evidence>
<evidence type="ECO:0000259" key="3">
    <source>
        <dbReference type="Pfam" id="PF20152"/>
    </source>
</evidence>
<dbReference type="AlphaFoldDB" id="A0A9P5XC96"/>
<feature type="transmembrane region" description="Helical" evidence="2">
    <location>
        <begin position="210"/>
        <end position="231"/>
    </location>
</feature>
<dbReference type="PANTHER" id="PTHR40465">
    <property type="entry name" value="CHROMOSOME 1, WHOLE GENOME SHOTGUN SEQUENCE"/>
    <property type="match status" value="1"/>
</dbReference>
<evidence type="ECO:0000313" key="4">
    <source>
        <dbReference type="EMBL" id="KAF9448369.1"/>
    </source>
</evidence>
<protein>
    <recommendedName>
        <fullName evidence="3">DUF6534 domain-containing protein</fullName>
    </recommendedName>
</protein>
<keyword evidence="5" id="KW-1185">Reference proteome</keyword>
<dbReference type="PANTHER" id="PTHR40465:SF1">
    <property type="entry name" value="DUF6534 DOMAIN-CONTAINING PROTEIN"/>
    <property type="match status" value="1"/>
</dbReference>
<name>A0A9P5XC96_9AGAR</name>
<feature type="transmembrane region" description="Helical" evidence="2">
    <location>
        <begin position="93"/>
        <end position="113"/>
    </location>
</feature>
<feature type="transmembrane region" description="Helical" evidence="2">
    <location>
        <begin position="44"/>
        <end position="61"/>
    </location>
</feature>
<feature type="region of interest" description="Disordered" evidence="1">
    <location>
        <begin position="320"/>
        <end position="340"/>
    </location>
</feature>
<feature type="compositionally biased region" description="Basic and acidic residues" evidence="1">
    <location>
        <begin position="331"/>
        <end position="340"/>
    </location>
</feature>
<dbReference type="OrthoDB" id="2536347at2759"/>
<gene>
    <name evidence="4" type="ORF">P691DRAFT_704986</name>
</gene>
<dbReference type="Proteomes" id="UP000807342">
    <property type="component" value="Unassembled WGS sequence"/>
</dbReference>
<comment type="caution">
    <text evidence="4">The sequence shown here is derived from an EMBL/GenBank/DDBJ whole genome shotgun (WGS) entry which is preliminary data.</text>
</comment>
<accession>A0A9P5XC96</accession>
<feature type="domain" description="DUF6534" evidence="3">
    <location>
        <begin position="176"/>
        <end position="259"/>
    </location>
</feature>
<feature type="transmembrane region" description="Helical" evidence="2">
    <location>
        <begin position="6"/>
        <end position="32"/>
    </location>
</feature>
<keyword evidence="2" id="KW-1133">Transmembrane helix</keyword>
<proteinExistence type="predicted"/>